<accession>A0A6N3BNU6</accession>
<evidence type="ECO:0000259" key="5">
    <source>
        <dbReference type="Pfam" id="PF13614"/>
    </source>
</evidence>
<dbReference type="RefSeq" id="WP_101692821.1">
    <property type="nucleotide sequence ID" value="NZ_CACRUB010000021.1"/>
</dbReference>
<name>A0A6N3BNU6_FLAPL</name>
<evidence type="ECO:0000256" key="1">
    <source>
        <dbReference type="ARBA" id="ARBA00006976"/>
    </source>
</evidence>
<dbReference type="PANTHER" id="PTHR13696">
    <property type="entry name" value="P-LOOP CONTAINING NUCLEOSIDE TRIPHOSPHATE HYDROLASE"/>
    <property type="match status" value="1"/>
</dbReference>
<dbReference type="InterPro" id="IPR050678">
    <property type="entry name" value="DNA_Partitioning_ATPase"/>
</dbReference>
<dbReference type="CDD" id="cd02042">
    <property type="entry name" value="ParAB_family"/>
    <property type="match status" value="1"/>
</dbReference>
<dbReference type="Pfam" id="PF13614">
    <property type="entry name" value="AAA_31"/>
    <property type="match status" value="1"/>
</dbReference>
<comment type="subunit">
    <text evidence="3">Dimerizes in the presence of ATP but not ADP; ATP-binding is required for double-stranded (ds)DNA-binding. Interacts with DnaA.</text>
</comment>
<dbReference type="GO" id="GO:0016787">
    <property type="term" value="F:hydrolase activity"/>
    <property type="evidence" value="ECO:0007669"/>
    <property type="project" value="UniProtKB-KW"/>
</dbReference>
<dbReference type="SUPFAM" id="SSF52540">
    <property type="entry name" value="P-loop containing nucleoside triphosphate hydrolases"/>
    <property type="match status" value="1"/>
</dbReference>
<reference evidence="6" key="1">
    <citation type="submission" date="2019-11" db="EMBL/GenBank/DDBJ databases">
        <authorList>
            <person name="Feng L."/>
        </authorList>
    </citation>
    <scope>NUCLEOTIDE SEQUENCE</scope>
    <source>
        <strain evidence="6">FplautiiLFYP42</strain>
    </source>
</reference>
<dbReference type="FunFam" id="3.40.50.300:FF:000285">
    <property type="entry name" value="Sporulation initiation inhibitor Soj"/>
    <property type="match status" value="1"/>
</dbReference>
<gene>
    <name evidence="6" type="primary">soj_2</name>
    <name evidence="6" type="ORF">FPLFYP42_01181</name>
</gene>
<feature type="domain" description="AAA" evidence="5">
    <location>
        <begin position="5"/>
        <end position="185"/>
    </location>
</feature>
<protein>
    <recommendedName>
        <fullName evidence="4">Sporulation initiation inhibitor protein Soj</fullName>
    </recommendedName>
</protein>
<evidence type="ECO:0000313" key="6">
    <source>
        <dbReference type="EMBL" id="VYU04229.1"/>
    </source>
</evidence>
<dbReference type="InterPro" id="IPR027417">
    <property type="entry name" value="P-loop_NTPase"/>
</dbReference>
<comment type="similarity">
    <text evidence="1">Belongs to the ParA family.</text>
</comment>
<dbReference type="InterPro" id="IPR025669">
    <property type="entry name" value="AAA_dom"/>
</dbReference>
<proteinExistence type="inferred from homology"/>
<evidence type="ECO:0000256" key="3">
    <source>
        <dbReference type="ARBA" id="ARBA00062323"/>
    </source>
</evidence>
<keyword evidence="6" id="KW-0378">Hydrolase</keyword>
<dbReference type="PANTHER" id="PTHR13696:SF99">
    <property type="entry name" value="COBYRINIC ACID AC-DIAMIDE SYNTHASE"/>
    <property type="match status" value="1"/>
</dbReference>
<organism evidence="6">
    <name type="scientific">Flavonifractor plautii</name>
    <name type="common">Fusobacterium plautii</name>
    <dbReference type="NCBI Taxonomy" id="292800"/>
    <lineage>
        <taxon>Bacteria</taxon>
        <taxon>Bacillati</taxon>
        <taxon>Bacillota</taxon>
        <taxon>Clostridia</taxon>
        <taxon>Eubacteriales</taxon>
        <taxon>Oscillospiraceae</taxon>
        <taxon>Flavonifractor</taxon>
    </lineage>
</organism>
<comment type="catalytic activity">
    <reaction evidence="2">
        <text>ATP + H2O = ADP + phosphate + H(+)</text>
        <dbReference type="Rhea" id="RHEA:13065"/>
        <dbReference type="ChEBI" id="CHEBI:15377"/>
        <dbReference type="ChEBI" id="CHEBI:15378"/>
        <dbReference type="ChEBI" id="CHEBI:30616"/>
        <dbReference type="ChEBI" id="CHEBI:43474"/>
        <dbReference type="ChEBI" id="CHEBI:456216"/>
    </reaction>
</comment>
<evidence type="ECO:0000256" key="4">
    <source>
        <dbReference type="ARBA" id="ARBA00071824"/>
    </source>
</evidence>
<dbReference type="Gene3D" id="3.40.50.300">
    <property type="entry name" value="P-loop containing nucleotide triphosphate hydrolases"/>
    <property type="match status" value="1"/>
</dbReference>
<evidence type="ECO:0000256" key="2">
    <source>
        <dbReference type="ARBA" id="ARBA00049360"/>
    </source>
</evidence>
<dbReference type="PRINTS" id="PR00091">
    <property type="entry name" value="NITROGNASEII"/>
</dbReference>
<sequence length="273" mass="30098">MAKPKVISVANQKGGVGKSTTVYNLGAGLALEGKKVLLLDVDPQGDLTKMLGQRKPHDLPLTLANVLNDVVSGTMPRDHPEIMHHHEGFDFVPGNRSLSAVEVGLVNVMSRETVLRRYVDSVKREYDYVLLDCRPSLGMLVINALSASDYVLVPVQADYLAAEGMTELVGTVRSVQRQINPRLKIGGVFLTMANETAFRRDIVNSVKENFGRRLPVLDTVIPATVRLAEVSTADKSIFQHEPRGRAADAYRRLTKEVLEIGQKERSRTSDLGR</sequence>
<dbReference type="AlphaFoldDB" id="A0A6N3BNU6"/>
<dbReference type="EMBL" id="CACRUB010000021">
    <property type="protein sequence ID" value="VYU04229.1"/>
    <property type="molecule type" value="Genomic_DNA"/>
</dbReference>